<dbReference type="Proteomes" id="UP000693970">
    <property type="component" value="Unassembled WGS sequence"/>
</dbReference>
<gene>
    <name evidence="1" type="ORF">IV203_003678</name>
</gene>
<organism evidence="1 2">
    <name type="scientific">Nitzschia inconspicua</name>
    <dbReference type="NCBI Taxonomy" id="303405"/>
    <lineage>
        <taxon>Eukaryota</taxon>
        <taxon>Sar</taxon>
        <taxon>Stramenopiles</taxon>
        <taxon>Ochrophyta</taxon>
        <taxon>Bacillariophyta</taxon>
        <taxon>Bacillariophyceae</taxon>
        <taxon>Bacillariophycidae</taxon>
        <taxon>Bacillariales</taxon>
        <taxon>Bacillariaceae</taxon>
        <taxon>Nitzschia</taxon>
    </lineage>
</organism>
<sequence length="85" mass="9535">MTAAKYKKSLVDMMQYLDQPQEAYNTDTALTQQQLGALTNTSITKFVPEPQQGHDLPSLASVKPFFEILEEGIKFFHAKLSDGLE</sequence>
<evidence type="ECO:0000313" key="1">
    <source>
        <dbReference type="EMBL" id="KAG7354322.1"/>
    </source>
</evidence>
<proteinExistence type="predicted"/>
<name>A0A9K3L2S8_9STRA</name>
<protein>
    <submittedName>
        <fullName evidence="1">Uncharacterized protein</fullName>
    </submittedName>
</protein>
<evidence type="ECO:0000313" key="2">
    <source>
        <dbReference type="Proteomes" id="UP000693970"/>
    </source>
</evidence>
<dbReference type="AlphaFoldDB" id="A0A9K3L2S8"/>
<comment type="caution">
    <text evidence="1">The sequence shown here is derived from an EMBL/GenBank/DDBJ whole genome shotgun (WGS) entry which is preliminary data.</text>
</comment>
<reference evidence="1" key="1">
    <citation type="journal article" date="2021" name="Sci. Rep.">
        <title>Diploid genomic architecture of Nitzschia inconspicua, an elite biomass production diatom.</title>
        <authorList>
            <person name="Oliver A."/>
            <person name="Podell S."/>
            <person name="Pinowska A."/>
            <person name="Traller J.C."/>
            <person name="Smith S.R."/>
            <person name="McClure R."/>
            <person name="Beliaev A."/>
            <person name="Bohutskyi P."/>
            <person name="Hill E.A."/>
            <person name="Rabines A."/>
            <person name="Zheng H."/>
            <person name="Allen L.Z."/>
            <person name="Kuo A."/>
            <person name="Grigoriev I.V."/>
            <person name="Allen A.E."/>
            <person name="Hazlebeck D."/>
            <person name="Allen E.E."/>
        </authorList>
    </citation>
    <scope>NUCLEOTIDE SEQUENCE</scope>
    <source>
        <strain evidence="1">Hildebrandi</strain>
    </source>
</reference>
<keyword evidence="2" id="KW-1185">Reference proteome</keyword>
<accession>A0A9K3L2S8</accession>
<reference evidence="1" key="2">
    <citation type="submission" date="2021-04" db="EMBL/GenBank/DDBJ databases">
        <authorList>
            <person name="Podell S."/>
        </authorList>
    </citation>
    <scope>NUCLEOTIDE SEQUENCE</scope>
    <source>
        <strain evidence="1">Hildebrandi</strain>
    </source>
</reference>
<dbReference type="EMBL" id="JAGRRH010000016">
    <property type="protein sequence ID" value="KAG7354322.1"/>
    <property type="molecule type" value="Genomic_DNA"/>
</dbReference>